<dbReference type="InterPro" id="IPR001584">
    <property type="entry name" value="Integrase_cat-core"/>
</dbReference>
<organism evidence="2 3">
    <name type="scientific">Rotaria magnacalcarata</name>
    <dbReference type="NCBI Taxonomy" id="392030"/>
    <lineage>
        <taxon>Eukaryota</taxon>
        <taxon>Metazoa</taxon>
        <taxon>Spiralia</taxon>
        <taxon>Gnathifera</taxon>
        <taxon>Rotifera</taxon>
        <taxon>Eurotatoria</taxon>
        <taxon>Bdelloidea</taxon>
        <taxon>Philodinida</taxon>
        <taxon>Philodinidae</taxon>
        <taxon>Rotaria</taxon>
    </lineage>
</organism>
<comment type="caution">
    <text evidence="2">The sequence shown here is derived from an EMBL/GenBank/DDBJ whole genome shotgun (WGS) entry which is preliminary data.</text>
</comment>
<dbReference type="SUPFAM" id="SSF53098">
    <property type="entry name" value="Ribonuclease H-like"/>
    <property type="match status" value="1"/>
</dbReference>
<dbReference type="GO" id="GO:0015074">
    <property type="term" value="P:DNA integration"/>
    <property type="evidence" value="ECO:0007669"/>
    <property type="project" value="InterPro"/>
</dbReference>
<name>A0A816PTB2_9BILA</name>
<dbReference type="InterPro" id="IPR012337">
    <property type="entry name" value="RNaseH-like_sf"/>
</dbReference>
<dbReference type="PROSITE" id="PS50994">
    <property type="entry name" value="INTEGRASE"/>
    <property type="match status" value="1"/>
</dbReference>
<accession>A0A816PTB2</accession>
<feature type="domain" description="Integrase catalytic" evidence="1">
    <location>
        <begin position="1"/>
        <end position="102"/>
    </location>
</feature>
<dbReference type="EMBL" id="CAJNRG010002821">
    <property type="protein sequence ID" value="CAF2051579.1"/>
    <property type="molecule type" value="Genomic_DNA"/>
</dbReference>
<evidence type="ECO:0000313" key="3">
    <source>
        <dbReference type="Proteomes" id="UP000663887"/>
    </source>
</evidence>
<dbReference type="PANTHER" id="PTHR37984:SF5">
    <property type="entry name" value="PROTEIN NYNRIN-LIKE"/>
    <property type="match status" value="1"/>
</dbReference>
<reference evidence="2" key="1">
    <citation type="submission" date="2021-02" db="EMBL/GenBank/DDBJ databases">
        <authorList>
            <person name="Nowell W R."/>
        </authorList>
    </citation>
    <scope>NUCLEOTIDE SEQUENCE</scope>
</reference>
<evidence type="ECO:0000313" key="2">
    <source>
        <dbReference type="EMBL" id="CAF2051579.1"/>
    </source>
</evidence>
<dbReference type="AlphaFoldDB" id="A0A816PTB2"/>
<dbReference type="PANTHER" id="PTHR37984">
    <property type="entry name" value="PROTEIN CBG26694"/>
    <property type="match status" value="1"/>
</dbReference>
<proteinExistence type="predicted"/>
<gene>
    <name evidence="2" type="ORF">XDN619_LOCUS8621</name>
</gene>
<dbReference type="InterPro" id="IPR050951">
    <property type="entry name" value="Retrovirus_Pol_polyprotein"/>
</dbReference>
<sequence length="198" mass="22852">MPGFPIKTLRVDNGTEFTSKEFKEFCKSIGTKLTFGNSFSSKAGGLVERLNGTIKQLIKIYMTKDKPNKWTDHVDKAIFTYNCSPHSAINNNSPHEMFIKLSSNLSNPLPLNNKDREDLLKSQPNFPYFKVGDSVLRKIDRIGRQVQDSMKPYFDGPYTIIEEAEHRKSFTLMANDGSTRRSHYDKLKKFKFPPDWLY</sequence>
<protein>
    <recommendedName>
        <fullName evidence="1">Integrase catalytic domain-containing protein</fullName>
    </recommendedName>
</protein>
<dbReference type="Gene3D" id="3.30.420.10">
    <property type="entry name" value="Ribonuclease H-like superfamily/Ribonuclease H"/>
    <property type="match status" value="1"/>
</dbReference>
<dbReference type="GO" id="GO:0003676">
    <property type="term" value="F:nucleic acid binding"/>
    <property type="evidence" value="ECO:0007669"/>
    <property type="project" value="InterPro"/>
</dbReference>
<feature type="non-terminal residue" evidence="2">
    <location>
        <position position="198"/>
    </location>
</feature>
<evidence type="ECO:0000259" key="1">
    <source>
        <dbReference type="PROSITE" id="PS50994"/>
    </source>
</evidence>
<dbReference type="Proteomes" id="UP000663887">
    <property type="component" value="Unassembled WGS sequence"/>
</dbReference>
<dbReference type="InterPro" id="IPR036397">
    <property type="entry name" value="RNaseH_sf"/>
</dbReference>